<keyword evidence="1" id="KW-1133">Transmembrane helix</keyword>
<feature type="transmembrane region" description="Helical" evidence="1">
    <location>
        <begin position="330"/>
        <end position="347"/>
    </location>
</feature>
<keyword evidence="1" id="KW-0472">Membrane</keyword>
<evidence type="ECO:0000256" key="1">
    <source>
        <dbReference type="SAM" id="Phobius"/>
    </source>
</evidence>
<reference evidence="4 5" key="3">
    <citation type="journal article" name="Genome Announc.">
        <title>Improved Draft Genome Sequence of Clostridium pasteurianum Strain ATCC 6013 (DSM 525) Using a Hybrid Next-Generation Sequencing Approach.</title>
        <authorList>
            <person name="Pyne M.E."/>
            <person name="Utturkar S."/>
            <person name="Brown S.D."/>
            <person name="Moo-Young M."/>
            <person name="Chung D.A."/>
            <person name="Chou C.P."/>
        </authorList>
    </citation>
    <scope>NUCLEOTIDE SEQUENCE [LARGE SCALE GENOMIC DNA]</scope>
    <source>
        <strain evidence="4 5">ATCC 6013</strain>
    </source>
</reference>
<dbReference type="AlphaFoldDB" id="A0A0H3IZV4"/>
<evidence type="ECO:0000313" key="5">
    <source>
        <dbReference type="Proteomes" id="UP000028042"/>
    </source>
</evidence>
<dbReference type="KEGG" id="cpat:CLPA_c09860"/>
<organism evidence="3 6">
    <name type="scientific">Clostridium pasteurianum DSM 525 = ATCC 6013</name>
    <dbReference type="NCBI Taxonomy" id="1262449"/>
    <lineage>
        <taxon>Bacteria</taxon>
        <taxon>Bacillati</taxon>
        <taxon>Bacillota</taxon>
        <taxon>Clostridia</taxon>
        <taxon>Eubacteriales</taxon>
        <taxon>Clostridiaceae</taxon>
        <taxon>Clostridium</taxon>
    </lineage>
</organism>
<feature type="transmembrane region" description="Helical" evidence="1">
    <location>
        <begin position="56"/>
        <end position="81"/>
    </location>
</feature>
<feature type="transmembrane region" description="Helical" evidence="1">
    <location>
        <begin position="290"/>
        <end position="310"/>
    </location>
</feature>
<reference evidence="3 6" key="1">
    <citation type="journal article" date="2015" name="Genome Announc.">
        <title>Complete Genome Sequence of the Nitrogen-Fixing and Solvent-Producing Clostridium pasteurianum DSM 525.</title>
        <authorList>
            <person name="Poehlein A."/>
            <person name="Grosse-Honebrink A."/>
            <person name="Zhang Y."/>
            <person name="Minton N.P."/>
            <person name="Daniel R."/>
        </authorList>
    </citation>
    <scope>NUCLEOTIDE SEQUENCE [LARGE SCALE GENOMIC DNA]</scope>
    <source>
        <strain evidence="3">DSM 525</strain>
        <strain evidence="6">DSM 525 / ATCC 6013</strain>
    </source>
</reference>
<dbReference type="PANTHER" id="PTHR36927:SF4">
    <property type="entry name" value="BLR5718 PROTEIN"/>
    <property type="match status" value="1"/>
</dbReference>
<dbReference type="PATRIC" id="fig|1262449.3.peg.1982"/>
<feature type="transmembrane region" description="Helical" evidence="1">
    <location>
        <begin position="145"/>
        <end position="168"/>
    </location>
</feature>
<keyword evidence="6" id="KW-1185">Reference proteome</keyword>
<feature type="transmembrane region" description="Helical" evidence="1">
    <location>
        <begin position="21"/>
        <end position="44"/>
    </location>
</feature>
<dbReference type="InterPro" id="IPR050623">
    <property type="entry name" value="Glucan_succinyl_AcylTrfase"/>
</dbReference>
<keyword evidence="4" id="KW-0012">Acyltransferase</keyword>
<gene>
    <name evidence="3" type="ORF">CLPA_c09860</name>
    <name evidence="4" type="ORF">CP6013_02166</name>
</gene>
<dbReference type="InterPro" id="IPR002656">
    <property type="entry name" value="Acyl_transf_3_dom"/>
</dbReference>
<keyword evidence="1" id="KW-0812">Transmembrane</keyword>
<proteinExistence type="predicted"/>
<dbReference type="Proteomes" id="UP000030905">
    <property type="component" value="Chromosome"/>
</dbReference>
<evidence type="ECO:0000313" key="3">
    <source>
        <dbReference type="EMBL" id="AJA51074.1"/>
    </source>
</evidence>
<evidence type="ECO:0000313" key="6">
    <source>
        <dbReference type="Proteomes" id="UP000030905"/>
    </source>
</evidence>
<dbReference type="Proteomes" id="UP000028042">
    <property type="component" value="Unassembled WGS sequence"/>
</dbReference>
<feature type="transmembrane region" description="Helical" evidence="1">
    <location>
        <begin position="353"/>
        <end position="376"/>
    </location>
</feature>
<accession>A0A0H3IZV4</accession>
<dbReference type="eggNOG" id="COG1835">
    <property type="taxonomic scope" value="Bacteria"/>
</dbReference>
<feature type="transmembrane region" description="Helical" evidence="1">
    <location>
        <begin position="101"/>
        <end position="125"/>
    </location>
</feature>
<sequence>MNTAKTNVPKNRIFFIDNIRLIMIIIVVLVHTSVTYSGIGSWYYVENKSVDTVSKVIFAIFNTFSQAYFMGFLFLIAGYFIPKAYDKKGAGKFIKNRLVRLGIPVIIYIFVIHPFIEYFIMGVFLHKPVQAFNQYYINYIKPVGFLGNTGPLWFAFALLIFTLFYDFVREAYKQPVKLIKYKKYPSHFSIILTIILISSFNFVVRIFAPIGTSIMNMQLCFFSQYVVLFIIGILACKNNWFSNLPYKFGVFWLKIGLVLGLLLWILIMLFTGPLDGKEYVILGGFYWQSAVYAFWEQLVCAGMCLGLIVIFRDKFNYQGKVVNFLSQNAFGVYVFHAPILIVISLLIKNIHLYPVIKFIIAALIVLPITFTFSYIIRKVPILKKLFS</sequence>
<protein>
    <submittedName>
        <fullName evidence="4">Acyltransferase 3</fullName>
    </submittedName>
</protein>
<keyword evidence="4" id="KW-0808">Transferase</keyword>
<feature type="transmembrane region" description="Helical" evidence="1">
    <location>
        <begin position="188"/>
        <end position="208"/>
    </location>
</feature>
<evidence type="ECO:0000259" key="2">
    <source>
        <dbReference type="Pfam" id="PF01757"/>
    </source>
</evidence>
<dbReference type="EMBL" id="JPGY02000001">
    <property type="protein sequence ID" value="KRU12918.1"/>
    <property type="molecule type" value="Genomic_DNA"/>
</dbReference>
<feature type="domain" description="Acyltransferase 3" evidence="2">
    <location>
        <begin position="15"/>
        <end position="376"/>
    </location>
</feature>
<dbReference type="RefSeq" id="WP_003444781.1">
    <property type="nucleotide sequence ID" value="NZ_ANZB01000005.1"/>
</dbReference>
<dbReference type="KEGG" id="cpae:CPAST_c09860"/>
<feature type="transmembrane region" description="Helical" evidence="1">
    <location>
        <begin position="214"/>
        <end position="236"/>
    </location>
</feature>
<dbReference type="PANTHER" id="PTHR36927">
    <property type="entry name" value="BLR4337 PROTEIN"/>
    <property type="match status" value="1"/>
</dbReference>
<dbReference type="EMBL" id="CP009268">
    <property type="protein sequence ID" value="AJA51074.1"/>
    <property type="molecule type" value="Genomic_DNA"/>
</dbReference>
<dbReference type="GeneID" id="93073184"/>
<reference evidence="4" key="2">
    <citation type="submission" date="2015-10" db="EMBL/GenBank/DDBJ databases">
        <title>Improved Draft Genome Sequence of Clostridium pasteurianum Strain ATCC 6013 (DSM 525) Using a Hybrid Next-Generation Sequencing Approach.</title>
        <authorList>
            <person name="Pyne M.E."/>
            <person name="Utturkar S.M."/>
            <person name="Brown S.D."/>
            <person name="Moo-Young M."/>
            <person name="Chung D.A."/>
            <person name="Chou P.C."/>
        </authorList>
    </citation>
    <scope>NUCLEOTIDE SEQUENCE</scope>
    <source>
        <strain evidence="4">ATCC 6013</strain>
    </source>
</reference>
<dbReference type="Pfam" id="PF01757">
    <property type="entry name" value="Acyl_transf_3"/>
    <property type="match status" value="1"/>
</dbReference>
<dbReference type="GO" id="GO:0016747">
    <property type="term" value="F:acyltransferase activity, transferring groups other than amino-acyl groups"/>
    <property type="evidence" value="ECO:0007669"/>
    <property type="project" value="InterPro"/>
</dbReference>
<evidence type="ECO:0000313" key="4">
    <source>
        <dbReference type="EMBL" id="KRU12918.1"/>
    </source>
</evidence>
<feature type="transmembrane region" description="Helical" evidence="1">
    <location>
        <begin position="248"/>
        <end position="270"/>
    </location>
</feature>
<name>A0A0H3IZV4_CLOPA</name>